<reference evidence="1" key="1">
    <citation type="submission" date="2020-11" db="EMBL/GenBank/DDBJ databases">
        <authorList>
            <person name="Whitehead M."/>
        </authorList>
    </citation>
    <scope>NUCLEOTIDE SEQUENCE</scope>
    <source>
        <strain evidence="1">EGII</strain>
    </source>
</reference>
<gene>
    <name evidence="1" type="ORF">CCAP1982_LOCUS10274</name>
</gene>
<comment type="caution">
    <text evidence="1">The sequence shown here is derived from an EMBL/GenBank/DDBJ whole genome shotgun (WGS) entry which is preliminary data.</text>
</comment>
<name>A0A811UXG7_CERCA</name>
<proteinExistence type="predicted"/>
<dbReference type="AlphaFoldDB" id="A0A811UXG7"/>
<keyword evidence="2" id="KW-1185">Reference proteome</keyword>
<dbReference type="Proteomes" id="UP000606786">
    <property type="component" value="Unassembled WGS sequence"/>
</dbReference>
<dbReference type="EMBL" id="CAJHJT010000023">
    <property type="protein sequence ID" value="CAD7001783.1"/>
    <property type="molecule type" value="Genomic_DNA"/>
</dbReference>
<feature type="non-terminal residue" evidence="1">
    <location>
        <position position="1"/>
    </location>
</feature>
<organism evidence="1 2">
    <name type="scientific">Ceratitis capitata</name>
    <name type="common">Mediterranean fruit fly</name>
    <name type="synonym">Tephritis capitata</name>
    <dbReference type="NCBI Taxonomy" id="7213"/>
    <lineage>
        <taxon>Eukaryota</taxon>
        <taxon>Metazoa</taxon>
        <taxon>Ecdysozoa</taxon>
        <taxon>Arthropoda</taxon>
        <taxon>Hexapoda</taxon>
        <taxon>Insecta</taxon>
        <taxon>Pterygota</taxon>
        <taxon>Neoptera</taxon>
        <taxon>Endopterygota</taxon>
        <taxon>Diptera</taxon>
        <taxon>Brachycera</taxon>
        <taxon>Muscomorpha</taxon>
        <taxon>Tephritoidea</taxon>
        <taxon>Tephritidae</taxon>
        <taxon>Ceratitis</taxon>
        <taxon>Ceratitis</taxon>
    </lineage>
</organism>
<evidence type="ECO:0000313" key="1">
    <source>
        <dbReference type="EMBL" id="CAD7001783.1"/>
    </source>
</evidence>
<accession>A0A811UXG7</accession>
<protein>
    <submittedName>
        <fullName evidence="1">(Mediterranean fruit fly) hypothetical protein</fullName>
    </submittedName>
</protein>
<evidence type="ECO:0000313" key="2">
    <source>
        <dbReference type="Proteomes" id="UP000606786"/>
    </source>
</evidence>
<sequence length="65" mass="7259">LNAGFDDTTLIEHSKISLQIIKDELSEIWTKTKAAYDKCVKANKNEDSLAAVKAKQATIFKDYPS</sequence>